<feature type="transmembrane region" description="Helical" evidence="2">
    <location>
        <begin position="102"/>
        <end position="125"/>
    </location>
</feature>
<reference evidence="3" key="1">
    <citation type="journal article" date="2013" name="J. Gen. Virol.">
        <title>Ultrastructural and genomic characterization of a second banchine polydnavirus confirms the existence of shared features within this ichnovirus lineage.</title>
        <authorList>
            <person name="Djoumad A."/>
            <person name="Stoltz D."/>
            <person name="Beliveau C."/>
            <person name="Boyle B."/>
            <person name="Kuhn L."/>
            <person name="Cusson M."/>
        </authorList>
    </citation>
    <scope>NUCLEOTIDE SEQUENCE</scope>
</reference>
<evidence type="ECO:0000313" key="3">
    <source>
        <dbReference type="EMBL" id="AGQ20190.1"/>
    </source>
</evidence>
<organism evidence="3">
    <name type="scientific">Apophua simplicipes ichnovirus</name>
    <dbReference type="NCBI Taxonomy" id="1329648"/>
    <lineage>
        <taxon>Viruses</taxon>
        <taxon>Viruses incertae sedis</taxon>
        <taxon>Polydnaviriformidae</taxon>
        <taxon>Ichnoviriform</taxon>
    </lineage>
</organism>
<keyword evidence="2" id="KW-0472">Membrane</keyword>
<sequence length="128" mass="14375">MEQNTSEIMPAPSTSTSTSSAEPVSDRDVEIGSVRWSRKESVYFIGMTSTGEPVSGRQIERGIVNWSRKKSVCFVEIPQPVTERNLENGSENYDNGPYDLLAQWWCLLGIAVLIIAELLIIVFAFRIY</sequence>
<dbReference type="EMBL" id="KC752282">
    <property type="protein sequence ID" value="AGQ20190.1"/>
    <property type="molecule type" value="Genomic_DNA"/>
</dbReference>
<evidence type="ECO:0000256" key="2">
    <source>
        <dbReference type="SAM" id="Phobius"/>
    </source>
</evidence>
<feature type="region of interest" description="Disordered" evidence="1">
    <location>
        <begin position="1"/>
        <end position="28"/>
    </location>
</feature>
<keyword evidence="2" id="KW-0812">Transmembrane</keyword>
<name>S5DT27_9VIRU</name>
<accession>S5DT27</accession>
<proteinExistence type="predicted"/>
<evidence type="ECO:0000256" key="1">
    <source>
        <dbReference type="SAM" id="MobiDB-lite"/>
    </source>
</evidence>
<keyword evidence="2" id="KW-1133">Transmembrane helix</keyword>
<protein>
    <submittedName>
        <fullName evidence="3">AsIV-cont00076-ORF1</fullName>
    </submittedName>
</protein>